<name>A0A1I6HHF3_9MICO</name>
<proteinExistence type="predicted"/>
<protein>
    <submittedName>
        <fullName evidence="1">Uncharacterized protein</fullName>
    </submittedName>
</protein>
<reference evidence="2" key="1">
    <citation type="submission" date="2016-10" db="EMBL/GenBank/DDBJ databases">
        <authorList>
            <person name="Varghese N."/>
            <person name="Submissions S."/>
        </authorList>
    </citation>
    <scope>NUCLEOTIDE SEQUENCE [LARGE SCALE GENOMIC DNA]</scope>
    <source>
        <strain evidence="2">CL127</strain>
    </source>
</reference>
<sequence>MRRVLDLENDFYLSNAHLEEPDLVQMGLRAASEFSERHPEIDKAAVDALEWCYTYDYK</sequence>
<dbReference type="Proteomes" id="UP000198877">
    <property type="component" value="Unassembled WGS sequence"/>
</dbReference>
<dbReference type="AlphaFoldDB" id="A0A1I6HHF3"/>
<organism evidence="1 2">
    <name type="scientific">Microbacterium azadirachtae</name>
    <dbReference type="NCBI Taxonomy" id="582680"/>
    <lineage>
        <taxon>Bacteria</taxon>
        <taxon>Bacillati</taxon>
        <taxon>Actinomycetota</taxon>
        <taxon>Actinomycetes</taxon>
        <taxon>Micrococcales</taxon>
        <taxon>Microbacteriaceae</taxon>
        <taxon>Microbacterium</taxon>
    </lineage>
</organism>
<evidence type="ECO:0000313" key="2">
    <source>
        <dbReference type="Proteomes" id="UP000198877"/>
    </source>
</evidence>
<dbReference type="EMBL" id="FOYR01000002">
    <property type="protein sequence ID" value="SFR53925.1"/>
    <property type="molecule type" value="Genomic_DNA"/>
</dbReference>
<gene>
    <name evidence="1" type="ORF">SAMN04488591_1844</name>
</gene>
<accession>A0A1I6HHF3</accession>
<evidence type="ECO:0000313" key="1">
    <source>
        <dbReference type="EMBL" id="SFR53925.1"/>
    </source>
</evidence>